<comment type="pathway">
    <text evidence="6">Cofactor biosynthesis; adenosylcobalamin biosynthesis; adenosylcobalamin from cob(II)yrinate a,c-diamide: step 2/7.</text>
</comment>
<evidence type="ECO:0000256" key="3">
    <source>
        <dbReference type="ARBA" id="ARBA00022679"/>
    </source>
</evidence>
<evidence type="ECO:0000313" key="8">
    <source>
        <dbReference type="EMBL" id="MCU7548716.1"/>
    </source>
</evidence>
<comment type="subunit">
    <text evidence="2">Homotrimer.</text>
</comment>
<dbReference type="RefSeq" id="WP_279296159.1">
    <property type="nucleotide sequence ID" value="NZ_JAOTIF010000002.1"/>
</dbReference>
<dbReference type="Proteomes" id="UP001155483">
    <property type="component" value="Unassembled WGS sequence"/>
</dbReference>
<dbReference type="GO" id="GO:0009236">
    <property type="term" value="P:cobalamin biosynthetic process"/>
    <property type="evidence" value="ECO:0007669"/>
    <property type="project" value="UniProtKB-UniRule"/>
</dbReference>
<protein>
    <recommendedName>
        <fullName evidence="6">Corrinoid adenosyltransferase</fullName>
        <ecNumber evidence="6">2.5.1.17</ecNumber>
    </recommendedName>
    <alternativeName>
        <fullName evidence="6">Cob(II)alamin adenosyltransferase</fullName>
    </alternativeName>
    <alternativeName>
        <fullName evidence="6">Cob(II)yrinic acid a,c-diamide adenosyltransferase</fullName>
    </alternativeName>
    <alternativeName>
        <fullName evidence="6">Cobinamide/cobalamin adenosyltransferase</fullName>
    </alternativeName>
</protein>
<dbReference type="FunFam" id="1.20.1200.10:FF:000001">
    <property type="entry name" value="Cob(I)yrinic acid a,c-diamide adenosyltransferase"/>
    <property type="match status" value="1"/>
</dbReference>
<comment type="catalytic activity">
    <reaction evidence="6">
        <text>2 cob(II)alamin + reduced [electron-transfer flavoprotein] + 2 ATP = 2 adenosylcob(III)alamin + 2 triphosphate + oxidized [electron-transfer flavoprotein] + 3 H(+)</text>
        <dbReference type="Rhea" id="RHEA:28671"/>
        <dbReference type="Rhea" id="RHEA-COMP:10685"/>
        <dbReference type="Rhea" id="RHEA-COMP:10686"/>
        <dbReference type="ChEBI" id="CHEBI:15378"/>
        <dbReference type="ChEBI" id="CHEBI:16304"/>
        <dbReference type="ChEBI" id="CHEBI:18036"/>
        <dbReference type="ChEBI" id="CHEBI:18408"/>
        <dbReference type="ChEBI" id="CHEBI:30616"/>
        <dbReference type="ChEBI" id="CHEBI:57692"/>
        <dbReference type="ChEBI" id="CHEBI:58307"/>
        <dbReference type="EC" id="2.5.1.17"/>
    </reaction>
</comment>
<keyword evidence="9" id="KW-1185">Reference proteome</keyword>
<name>A0A9X2XUH0_9BACT</name>
<accession>A0A9X2XUH0</accession>
<keyword evidence="6" id="KW-0169">Cobalamin biosynthesis</keyword>
<proteinExistence type="inferred from homology"/>
<evidence type="ECO:0000256" key="2">
    <source>
        <dbReference type="ARBA" id="ARBA00011233"/>
    </source>
</evidence>
<dbReference type="PANTHER" id="PTHR12213">
    <property type="entry name" value="CORRINOID ADENOSYLTRANSFERASE"/>
    <property type="match status" value="1"/>
</dbReference>
<evidence type="ECO:0000256" key="5">
    <source>
        <dbReference type="ARBA" id="ARBA00022840"/>
    </source>
</evidence>
<gene>
    <name evidence="8" type="ORF">OCK74_06280</name>
</gene>
<organism evidence="8 9">
    <name type="scientific">Paraflavisolibacter caeni</name>
    <dbReference type="NCBI Taxonomy" id="2982496"/>
    <lineage>
        <taxon>Bacteria</taxon>
        <taxon>Pseudomonadati</taxon>
        <taxon>Bacteroidota</taxon>
        <taxon>Chitinophagia</taxon>
        <taxon>Chitinophagales</taxon>
        <taxon>Chitinophagaceae</taxon>
        <taxon>Paraflavisolibacter</taxon>
    </lineage>
</organism>
<evidence type="ECO:0000256" key="6">
    <source>
        <dbReference type="RuleBase" id="RU366026"/>
    </source>
</evidence>
<dbReference type="InterPro" id="IPR016030">
    <property type="entry name" value="CblAdoTrfase-like"/>
</dbReference>
<evidence type="ECO:0000259" key="7">
    <source>
        <dbReference type="Pfam" id="PF01923"/>
    </source>
</evidence>
<keyword evidence="5 6" id="KW-0067">ATP-binding</keyword>
<dbReference type="InterPro" id="IPR036451">
    <property type="entry name" value="CblAdoTrfase-like_sf"/>
</dbReference>
<dbReference type="Gene3D" id="1.20.1200.10">
    <property type="entry name" value="Cobalamin adenosyltransferase-like"/>
    <property type="match status" value="1"/>
</dbReference>
<dbReference type="InterPro" id="IPR029499">
    <property type="entry name" value="PduO-typ"/>
</dbReference>
<reference evidence="8" key="2">
    <citation type="submission" date="2023-04" db="EMBL/GenBank/DDBJ databases">
        <title>Paracnuella aquatica gen. nov., sp. nov., a member of the family Chitinophagaceae isolated from a hot spring.</title>
        <authorList>
            <person name="Wang C."/>
        </authorList>
    </citation>
    <scope>NUCLEOTIDE SEQUENCE</scope>
    <source>
        <strain evidence="8">LB-8</strain>
    </source>
</reference>
<dbReference type="PANTHER" id="PTHR12213:SF0">
    <property type="entry name" value="CORRINOID ADENOSYLTRANSFERASE MMAB"/>
    <property type="match status" value="1"/>
</dbReference>
<evidence type="ECO:0000256" key="4">
    <source>
        <dbReference type="ARBA" id="ARBA00022741"/>
    </source>
</evidence>
<comment type="catalytic activity">
    <reaction evidence="6">
        <text>2 cob(II)yrinate a,c diamide + reduced [electron-transfer flavoprotein] + 2 ATP = 2 adenosylcob(III)yrinate a,c-diamide + 2 triphosphate + oxidized [electron-transfer flavoprotein] + 3 H(+)</text>
        <dbReference type="Rhea" id="RHEA:11528"/>
        <dbReference type="Rhea" id="RHEA-COMP:10685"/>
        <dbReference type="Rhea" id="RHEA-COMP:10686"/>
        <dbReference type="ChEBI" id="CHEBI:15378"/>
        <dbReference type="ChEBI" id="CHEBI:18036"/>
        <dbReference type="ChEBI" id="CHEBI:30616"/>
        <dbReference type="ChEBI" id="CHEBI:57692"/>
        <dbReference type="ChEBI" id="CHEBI:58307"/>
        <dbReference type="ChEBI" id="CHEBI:58503"/>
        <dbReference type="ChEBI" id="CHEBI:58537"/>
        <dbReference type="EC" id="2.5.1.17"/>
    </reaction>
</comment>
<dbReference type="AlphaFoldDB" id="A0A9X2XUH0"/>
<feature type="domain" description="Cobalamin adenosyltransferase-like" evidence="7">
    <location>
        <begin position="5"/>
        <end position="170"/>
    </location>
</feature>
<sequence>MAQKIYTKTGDQGNTSLIGGTKVPKNDLRIETYGTVDELNSWIGLINDQLNSEEFRNELKDIQDRLFTIGSALACDADKEPKMILPDLFLSDIQLLEVKIDEMTAQLPPMKSFILPGGHVTVSSIHICRCVCRRAERLAVSMQQHDLFIEKLVIQYLNRLSDYLFVLARYTAQKLGAEEVPWKPRTGPANI</sequence>
<dbReference type="EC" id="2.5.1.17" evidence="6"/>
<keyword evidence="3 6" id="KW-0808">Transferase</keyword>
<evidence type="ECO:0000313" key="9">
    <source>
        <dbReference type="Proteomes" id="UP001155483"/>
    </source>
</evidence>
<dbReference type="EMBL" id="JAOTIF010000002">
    <property type="protein sequence ID" value="MCU7548716.1"/>
    <property type="molecule type" value="Genomic_DNA"/>
</dbReference>
<evidence type="ECO:0000256" key="1">
    <source>
        <dbReference type="ARBA" id="ARBA00007487"/>
    </source>
</evidence>
<dbReference type="NCBIfam" id="TIGR00636">
    <property type="entry name" value="PduO_Nterm"/>
    <property type="match status" value="1"/>
</dbReference>
<comment type="similarity">
    <text evidence="1 6">Belongs to the Cob(I)alamin adenosyltransferase family.</text>
</comment>
<reference evidence="8" key="1">
    <citation type="submission" date="2022-09" db="EMBL/GenBank/DDBJ databases">
        <authorList>
            <person name="Yuan C."/>
            <person name="Ke Z."/>
        </authorList>
    </citation>
    <scope>NUCLEOTIDE SEQUENCE</scope>
    <source>
        <strain evidence="8">LB-8</strain>
    </source>
</reference>
<dbReference type="GO" id="GO:0008817">
    <property type="term" value="F:corrinoid adenosyltransferase activity"/>
    <property type="evidence" value="ECO:0007669"/>
    <property type="project" value="UniProtKB-UniRule"/>
</dbReference>
<keyword evidence="4 6" id="KW-0547">Nucleotide-binding</keyword>
<comment type="caution">
    <text evidence="8">The sequence shown here is derived from an EMBL/GenBank/DDBJ whole genome shotgun (WGS) entry which is preliminary data.</text>
</comment>
<dbReference type="GO" id="GO:0005524">
    <property type="term" value="F:ATP binding"/>
    <property type="evidence" value="ECO:0007669"/>
    <property type="project" value="UniProtKB-UniRule"/>
</dbReference>
<dbReference type="Pfam" id="PF01923">
    <property type="entry name" value="Cob_adeno_trans"/>
    <property type="match status" value="1"/>
</dbReference>
<dbReference type="SUPFAM" id="SSF89028">
    <property type="entry name" value="Cobalamin adenosyltransferase-like"/>
    <property type="match status" value="1"/>
</dbReference>